<evidence type="ECO:0000313" key="2">
    <source>
        <dbReference type="Proteomes" id="UP000015729"/>
    </source>
</evidence>
<comment type="caution">
    <text evidence="1">The sequence shown here is derived from an EMBL/GenBank/DDBJ whole genome shotgun (WGS) entry which is preliminary data.</text>
</comment>
<organism evidence="1 2">
    <name type="scientific">Pseudomonas syringae pv. actinidiae ICMP 18807</name>
    <dbReference type="NCBI Taxonomy" id="1194404"/>
    <lineage>
        <taxon>Bacteria</taxon>
        <taxon>Pseudomonadati</taxon>
        <taxon>Pseudomonadota</taxon>
        <taxon>Gammaproteobacteria</taxon>
        <taxon>Pseudomonadales</taxon>
        <taxon>Pseudomonadaceae</taxon>
        <taxon>Pseudomonas</taxon>
        <taxon>Pseudomonas syringae</taxon>
    </lineage>
</organism>
<sequence>EKSMPTPYTFMQIDEIREARNRSWLGRLFKRVASGSKVRS</sequence>
<evidence type="ECO:0000313" key="1">
    <source>
        <dbReference type="EMBL" id="EPN29927.1"/>
    </source>
</evidence>
<dbReference type="PATRIC" id="fig|1194404.4.peg.8081"/>
<dbReference type="AlphaFoldDB" id="S6TVA2"/>
<name>S6TVA2_PSESF</name>
<accession>S6TVA2</accession>
<reference evidence="1 2" key="1">
    <citation type="journal article" date="2013" name="PLoS Pathog.">
        <title>Genomic analysis of the Kiwifruit pathogen Pseudomonas syringae pv. actinidiae provides insight into the origins of an emergent plant disease.</title>
        <authorList>
            <person name="McCann H.C."/>
            <person name="Rikkerink E.H."/>
            <person name="Bertels F."/>
            <person name="Fiers M."/>
            <person name="Lu A."/>
            <person name="Rees-George J."/>
            <person name="Andersen M.T."/>
            <person name="Gleave A.P."/>
            <person name="Haubold B."/>
            <person name="Wohlers M.W."/>
            <person name="Guttman D.S."/>
            <person name="Wang P.W."/>
            <person name="Straub C."/>
            <person name="Vanneste J.L."/>
            <person name="Rainey P.B."/>
            <person name="Templeton M.D."/>
        </authorList>
    </citation>
    <scope>NUCLEOTIDE SEQUENCE [LARGE SCALE GENOMIC DNA]</scope>
    <source>
        <strain evidence="1 2">ICMP 18807</strain>
    </source>
</reference>
<protein>
    <submittedName>
        <fullName evidence="1">Uncharacterized protein</fullName>
    </submittedName>
</protein>
<gene>
    <name evidence="1" type="ORF">A244_39583</name>
</gene>
<feature type="non-terminal residue" evidence="1">
    <location>
        <position position="1"/>
    </location>
</feature>
<dbReference type="Proteomes" id="UP000015729">
    <property type="component" value="Unassembled WGS sequence"/>
</dbReference>
<proteinExistence type="predicted"/>
<dbReference type="EMBL" id="AOKG01002727">
    <property type="protein sequence ID" value="EPN29927.1"/>
    <property type="molecule type" value="Genomic_DNA"/>
</dbReference>